<name>A0A667Z4N0_9TELE</name>
<keyword evidence="6" id="KW-0964">Secreted</keyword>
<feature type="domain" description="NID" evidence="11">
    <location>
        <begin position="182"/>
        <end position="273"/>
    </location>
</feature>
<dbReference type="FunFam" id="3.30.70.330:FF:000300">
    <property type="entry name" value="Interferon-induced protein 35"/>
    <property type="match status" value="1"/>
</dbReference>
<comment type="similarity">
    <text evidence="4">Belongs to the NMI family.</text>
</comment>
<comment type="subcellular location">
    <subcellularLocation>
        <location evidence="2">Cytoplasm</location>
    </subcellularLocation>
    <subcellularLocation>
        <location evidence="1">Nucleus</location>
    </subcellularLocation>
    <subcellularLocation>
        <location evidence="3">Secreted</location>
    </subcellularLocation>
</comment>
<dbReference type="PANTHER" id="PTHR15225">
    <property type="entry name" value="INTERFERON-INDUCED PROTEIN 35/NMI N-MYC/STAT INTERACTING PROTEIN"/>
    <property type="match status" value="1"/>
</dbReference>
<evidence type="ECO:0000256" key="3">
    <source>
        <dbReference type="ARBA" id="ARBA00004613"/>
    </source>
</evidence>
<evidence type="ECO:0000256" key="7">
    <source>
        <dbReference type="ARBA" id="ARBA00022588"/>
    </source>
</evidence>
<keyword evidence="7" id="KW-0399">Innate immunity</keyword>
<dbReference type="Gene3D" id="3.30.70.330">
    <property type="match status" value="1"/>
</dbReference>
<reference evidence="12" key="1">
    <citation type="submission" date="2019-06" db="EMBL/GenBank/DDBJ databases">
        <authorList>
            <consortium name="Wellcome Sanger Institute Data Sharing"/>
        </authorList>
    </citation>
    <scope>NUCLEOTIDE SEQUENCE [LARGE SCALE GENOMIC DNA]</scope>
</reference>
<dbReference type="GO" id="GO:0005615">
    <property type="term" value="C:extracellular space"/>
    <property type="evidence" value="ECO:0007669"/>
    <property type="project" value="UniProtKB-ARBA"/>
</dbReference>
<sequence>MRVTIFYFFFLYSQDFSLVMDNTQPSVETLEGIKKQITQYKMQHDQIVAEQKELAKTRDDQRDLATKFRQRSEKLMMSLEEDQCSHDKSIQEKMDALRHQENVLQMEIEKAEHELEELEAHNKTLKEQTDVSRTPPCVFSSQVTTAVPERKVVFKGLTGDTPAAHLFDMKSHIVYPMEGGTALITFEEEVVAKKILTMRCHELTLGEKSECTMSVEAKPVHLLIPSKVEMDTQICPHRILVSELPKKQSEDVVLDKLEIHFSKTRNGGGEVEKCDMLHDSGNVVITFVASDVAKCLTDKLYHEVELQKGKRYKVKVTPFLNGRITNFKPKLTACPRTVLLTGIHPIMDQESLQDLLEIHFQKATNGGGEVDAFLYNPVGQNTLALFQSDRPSDRQGAL</sequence>
<dbReference type="GO" id="GO:0005634">
    <property type="term" value="C:nucleus"/>
    <property type="evidence" value="ECO:0007669"/>
    <property type="project" value="UniProtKB-SubCell"/>
</dbReference>
<dbReference type="GO" id="GO:0005737">
    <property type="term" value="C:cytoplasm"/>
    <property type="evidence" value="ECO:0007669"/>
    <property type="project" value="UniProtKB-SubCell"/>
</dbReference>
<dbReference type="InParanoid" id="A0A667Z4N0"/>
<evidence type="ECO:0000256" key="1">
    <source>
        <dbReference type="ARBA" id="ARBA00004123"/>
    </source>
</evidence>
<dbReference type="GeneTree" id="ENSGT00530000063686"/>
<dbReference type="PANTHER" id="PTHR15225:SF1">
    <property type="entry name" value="INTERFERON-INDUCED 35 KDA PROTEIN"/>
    <property type="match status" value="1"/>
</dbReference>
<dbReference type="Proteomes" id="UP000472263">
    <property type="component" value="Chromosome 8"/>
</dbReference>
<dbReference type="Pfam" id="PF07292">
    <property type="entry name" value="NID"/>
    <property type="match status" value="2"/>
</dbReference>
<keyword evidence="9" id="KW-0539">Nucleus</keyword>
<evidence type="ECO:0000313" key="13">
    <source>
        <dbReference type="Proteomes" id="UP000472263"/>
    </source>
</evidence>
<accession>A0A667Z4N0</accession>
<organism evidence="12 13">
    <name type="scientific">Myripristis murdjan</name>
    <name type="common">pinecone soldierfish</name>
    <dbReference type="NCBI Taxonomy" id="586833"/>
    <lineage>
        <taxon>Eukaryota</taxon>
        <taxon>Metazoa</taxon>
        <taxon>Chordata</taxon>
        <taxon>Craniata</taxon>
        <taxon>Vertebrata</taxon>
        <taxon>Euteleostomi</taxon>
        <taxon>Actinopterygii</taxon>
        <taxon>Neopterygii</taxon>
        <taxon>Teleostei</taxon>
        <taxon>Neoteleostei</taxon>
        <taxon>Acanthomorphata</taxon>
        <taxon>Holocentriformes</taxon>
        <taxon>Holocentridae</taxon>
        <taxon>Myripristis</taxon>
    </lineage>
</organism>
<feature type="domain" description="NID" evidence="11">
    <location>
        <begin position="283"/>
        <end position="371"/>
    </location>
</feature>
<feature type="coiled-coil region" evidence="10">
    <location>
        <begin position="94"/>
        <end position="128"/>
    </location>
</feature>
<evidence type="ECO:0000256" key="6">
    <source>
        <dbReference type="ARBA" id="ARBA00022525"/>
    </source>
</evidence>
<dbReference type="GO" id="GO:0045087">
    <property type="term" value="P:innate immune response"/>
    <property type="evidence" value="ECO:0007669"/>
    <property type="project" value="UniProtKB-KW"/>
</dbReference>
<dbReference type="AlphaFoldDB" id="A0A667Z4N0"/>
<keyword evidence="8" id="KW-0391">Immunity</keyword>
<dbReference type="InterPro" id="IPR009909">
    <property type="entry name" value="Nmi/IFP35_dom"/>
</dbReference>
<dbReference type="GO" id="GO:0045088">
    <property type="term" value="P:regulation of innate immune response"/>
    <property type="evidence" value="ECO:0007669"/>
    <property type="project" value="UniProtKB-ARBA"/>
</dbReference>
<reference evidence="12" key="2">
    <citation type="submission" date="2025-08" db="UniProtKB">
        <authorList>
            <consortium name="Ensembl"/>
        </authorList>
    </citation>
    <scope>IDENTIFICATION</scope>
</reference>
<protein>
    <submittedName>
        <fullName evidence="12">Interferon-induced protein 35</fullName>
    </submittedName>
</protein>
<evidence type="ECO:0000259" key="11">
    <source>
        <dbReference type="Pfam" id="PF07292"/>
    </source>
</evidence>
<reference evidence="12" key="3">
    <citation type="submission" date="2025-09" db="UniProtKB">
        <authorList>
            <consortium name="Ensembl"/>
        </authorList>
    </citation>
    <scope>IDENTIFICATION</scope>
</reference>
<evidence type="ECO:0000313" key="12">
    <source>
        <dbReference type="Ensembl" id="ENSMMDP00005030914.1"/>
    </source>
</evidence>
<dbReference type="Ensembl" id="ENSMMDT00005031621.1">
    <property type="protein sequence ID" value="ENSMMDP00005030914.1"/>
    <property type="gene ID" value="ENSMMDG00005014613.1"/>
</dbReference>
<proteinExistence type="inferred from homology"/>
<evidence type="ECO:0000256" key="5">
    <source>
        <dbReference type="ARBA" id="ARBA00022490"/>
    </source>
</evidence>
<dbReference type="InterPro" id="IPR012677">
    <property type="entry name" value="Nucleotide-bd_a/b_plait_sf"/>
</dbReference>
<evidence type="ECO:0000256" key="4">
    <source>
        <dbReference type="ARBA" id="ARBA00010081"/>
    </source>
</evidence>
<gene>
    <name evidence="12" type="primary">IFI35</name>
    <name evidence="12" type="synonym">ifi35</name>
</gene>
<keyword evidence="10" id="KW-0175">Coiled coil</keyword>
<keyword evidence="13" id="KW-1185">Reference proteome</keyword>
<keyword evidence="5" id="KW-0963">Cytoplasm</keyword>
<evidence type="ECO:0000256" key="8">
    <source>
        <dbReference type="ARBA" id="ARBA00022859"/>
    </source>
</evidence>
<evidence type="ECO:0000256" key="9">
    <source>
        <dbReference type="ARBA" id="ARBA00023242"/>
    </source>
</evidence>
<evidence type="ECO:0000256" key="2">
    <source>
        <dbReference type="ARBA" id="ARBA00004496"/>
    </source>
</evidence>
<evidence type="ECO:0000256" key="10">
    <source>
        <dbReference type="SAM" id="Coils"/>
    </source>
</evidence>